<keyword evidence="6" id="KW-1185">Reference proteome</keyword>
<evidence type="ECO:0000313" key="6">
    <source>
        <dbReference type="Proteomes" id="UP000273001"/>
    </source>
</evidence>
<dbReference type="PROSITE" id="PS51118">
    <property type="entry name" value="HTH_HXLR"/>
    <property type="match status" value="1"/>
</dbReference>
<dbReference type="Proteomes" id="UP000273001">
    <property type="component" value="Chromosome"/>
</dbReference>
<feature type="domain" description="HTH hxlR-type" evidence="4">
    <location>
        <begin position="12"/>
        <end position="111"/>
    </location>
</feature>
<dbReference type="Pfam" id="PF01638">
    <property type="entry name" value="HxlR"/>
    <property type="match status" value="1"/>
</dbReference>
<evidence type="ECO:0000256" key="3">
    <source>
        <dbReference type="ARBA" id="ARBA00023163"/>
    </source>
</evidence>
<dbReference type="InterPro" id="IPR002577">
    <property type="entry name" value="HTH_HxlR"/>
</dbReference>
<dbReference type="PANTHER" id="PTHR33204:SF18">
    <property type="entry name" value="TRANSCRIPTIONAL REGULATORY PROTEIN"/>
    <property type="match status" value="1"/>
</dbReference>
<keyword evidence="3" id="KW-0804">Transcription</keyword>
<keyword evidence="2" id="KW-0238">DNA-binding</keyword>
<proteinExistence type="predicted"/>
<reference evidence="5 6" key="1">
    <citation type="submission" date="2018-09" db="EMBL/GenBank/DDBJ databases">
        <authorList>
            <person name="Li J."/>
        </authorList>
    </citation>
    <scope>NUCLEOTIDE SEQUENCE [LARGE SCALE GENOMIC DNA]</scope>
    <source>
        <strain evidence="5 6">2129</strain>
    </source>
</reference>
<evidence type="ECO:0000256" key="2">
    <source>
        <dbReference type="ARBA" id="ARBA00023125"/>
    </source>
</evidence>
<keyword evidence="1" id="KW-0805">Transcription regulation</keyword>
<gene>
    <name evidence="5" type="ORF">D5R93_10715</name>
</gene>
<dbReference type="InterPro" id="IPR036390">
    <property type="entry name" value="WH_DNA-bd_sf"/>
</dbReference>
<organism evidence="5 6">
    <name type="scientific">Actinomyces lilanjuaniae</name>
    <dbReference type="NCBI Taxonomy" id="2321394"/>
    <lineage>
        <taxon>Bacteria</taxon>
        <taxon>Bacillati</taxon>
        <taxon>Actinomycetota</taxon>
        <taxon>Actinomycetes</taxon>
        <taxon>Actinomycetales</taxon>
        <taxon>Actinomycetaceae</taxon>
        <taxon>Actinomyces</taxon>
    </lineage>
</organism>
<accession>A0ABM6Z584</accession>
<evidence type="ECO:0000256" key="1">
    <source>
        <dbReference type="ARBA" id="ARBA00023015"/>
    </source>
</evidence>
<name>A0ABM6Z584_9ACTO</name>
<evidence type="ECO:0000313" key="5">
    <source>
        <dbReference type="EMBL" id="AYD90356.1"/>
    </source>
</evidence>
<dbReference type="EMBL" id="CP032514">
    <property type="protein sequence ID" value="AYD90356.1"/>
    <property type="molecule type" value="Genomic_DNA"/>
</dbReference>
<protein>
    <submittedName>
        <fullName evidence="5">Transcriptional regulator</fullName>
    </submittedName>
</protein>
<dbReference type="PANTHER" id="PTHR33204">
    <property type="entry name" value="TRANSCRIPTIONAL REGULATOR, MARR FAMILY"/>
    <property type="match status" value="1"/>
</dbReference>
<dbReference type="InterPro" id="IPR036388">
    <property type="entry name" value="WH-like_DNA-bd_sf"/>
</dbReference>
<sequence length="169" mass="17661">MPVAAPGAQSSCPIAGTLALVGEKWTLLILRDIHRGICRFNDLEESLGCPRAILSARLRKLVEHGVLAVAPYRDPGRRARSAYVLTAKGRDLVVVLAALQQWGLRHLPKVSEVLSTPVHLGCGSPVTAGLSCSRGHRVDADSVVPAGAADVPAGAAEEVAPAPTRATAR</sequence>
<evidence type="ECO:0000259" key="4">
    <source>
        <dbReference type="PROSITE" id="PS51118"/>
    </source>
</evidence>
<dbReference type="SUPFAM" id="SSF46785">
    <property type="entry name" value="Winged helix' DNA-binding domain"/>
    <property type="match status" value="1"/>
</dbReference>
<dbReference type="Gene3D" id="1.10.10.10">
    <property type="entry name" value="Winged helix-like DNA-binding domain superfamily/Winged helix DNA-binding domain"/>
    <property type="match status" value="1"/>
</dbReference>